<sequence length="322" mass="37072">MVEDQPSVPESSDKTSQKHKEVDTRDVDSPRRYQSANTDEEERGLTLWCAKCHRAKKKKCRELELGKSTRRLLKRIKKRSKEECEKPDDEAVAGVSTAPHRESISRRSAPEKSKRSRKQDAVEMADKDVTEKTKKVRRASRRDEEEARKRRKEERKKRREKREREERIPRVVDAQPAAPTEILKSCCYLCAQNTLAIAGAAAGFKPEQSDKCIQVSAHKFHEATSALDKSCSAIVLVRTVQSSVKVKTREISTLCPGMSVRRKDTEPKTKRKKLSVFPRLTWTKCPARRHVACETDKSAKRDNAEKRERPKYEKCCDRKKNA</sequence>
<feature type="region of interest" description="Disordered" evidence="1">
    <location>
        <begin position="1"/>
        <end position="45"/>
    </location>
</feature>
<accession>A0A6P3WSS4</accession>
<evidence type="ECO:0000313" key="2">
    <source>
        <dbReference type="Proteomes" id="UP000515204"/>
    </source>
</evidence>
<feature type="compositionally biased region" description="Basic and acidic residues" evidence="1">
    <location>
        <begin position="11"/>
        <end position="31"/>
    </location>
</feature>
<feature type="compositionally biased region" description="Basic and acidic residues" evidence="1">
    <location>
        <begin position="99"/>
        <end position="133"/>
    </location>
</feature>
<reference evidence="3" key="1">
    <citation type="submission" date="2025-08" db="UniProtKB">
        <authorList>
            <consortium name="RefSeq"/>
        </authorList>
    </citation>
    <scope>IDENTIFICATION</scope>
</reference>
<proteinExistence type="predicted"/>
<organism evidence="2 3">
    <name type="scientific">Dinoponera quadriceps</name>
    <name type="common">South American ant</name>
    <dbReference type="NCBI Taxonomy" id="609295"/>
    <lineage>
        <taxon>Eukaryota</taxon>
        <taxon>Metazoa</taxon>
        <taxon>Ecdysozoa</taxon>
        <taxon>Arthropoda</taxon>
        <taxon>Hexapoda</taxon>
        <taxon>Insecta</taxon>
        <taxon>Pterygota</taxon>
        <taxon>Neoptera</taxon>
        <taxon>Endopterygota</taxon>
        <taxon>Hymenoptera</taxon>
        <taxon>Apocrita</taxon>
        <taxon>Aculeata</taxon>
        <taxon>Formicoidea</taxon>
        <taxon>Formicidae</taxon>
        <taxon>Ponerinae</taxon>
        <taxon>Ponerini</taxon>
        <taxon>Dinoponera</taxon>
    </lineage>
</organism>
<dbReference type="KEGG" id="dqu:106741546"/>
<dbReference type="GeneID" id="106741546"/>
<evidence type="ECO:0000256" key="1">
    <source>
        <dbReference type="SAM" id="MobiDB-lite"/>
    </source>
</evidence>
<feature type="region of interest" description="Disordered" evidence="1">
    <location>
        <begin position="294"/>
        <end position="322"/>
    </location>
</feature>
<name>A0A6P3WSS4_DINQU</name>
<feature type="compositionally biased region" description="Basic residues" evidence="1">
    <location>
        <begin position="149"/>
        <end position="161"/>
    </location>
</feature>
<dbReference type="AlphaFoldDB" id="A0A6P3WSS4"/>
<protein>
    <submittedName>
        <fullName evidence="3">Axoneme-associated protein mst101(2)-like</fullName>
    </submittedName>
</protein>
<dbReference type="RefSeq" id="XP_014469161.1">
    <property type="nucleotide sequence ID" value="XM_014613675.1"/>
</dbReference>
<evidence type="ECO:0000313" key="3">
    <source>
        <dbReference type="RefSeq" id="XP_014469161.1"/>
    </source>
</evidence>
<keyword evidence="2" id="KW-1185">Reference proteome</keyword>
<dbReference type="OrthoDB" id="7610835at2759"/>
<dbReference type="Proteomes" id="UP000515204">
    <property type="component" value="Unplaced"/>
</dbReference>
<feature type="region of interest" description="Disordered" evidence="1">
    <location>
        <begin position="77"/>
        <end position="168"/>
    </location>
</feature>
<gene>
    <name evidence="3" type="primary">LOC106741546</name>
</gene>